<sequence length="60" mass="6720">MEKMDWDVIAAKVRAVSIKERKPVRLLADTSATLAFEPMLEIATSGKIEMEPAQNEDMGR</sequence>
<proteinExistence type="predicted"/>
<accession>V9F7B2</accession>
<comment type="caution">
    <text evidence="1">The sequence shown here is derived from an EMBL/GenBank/DDBJ whole genome shotgun (WGS) entry which is preliminary data.</text>
</comment>
<dbReference type="Proteomes" id="UP000018721">
    <property type="component" value="Unassembled WGS sequence"/>
</dbReference>
<evidence type="ECO:0000313" key="1">
    <source>
        <dbReference type="EMBL" id="ETI47374.1"/>
    </source>
</evidence>
<dbReference type="HOGENOM" id="CLU_2946673_0_0_1"/>
<name>V9F7B2_PHYNI</name>
<reference evidence="1 2" key="1">
    <citation type="submission" date="2013-11" db="EMBL/GenBank/DDBJ databases">
        <title>The Genome Sequence of Phytophthora parasitica P1569.</title>
        <authorList>
            <consortium name="The Broad Institute Genomics Platform"/>
            <person name="Russ C."/>
            <person name="Tyler B."/>
            <person name="Panabieres F."/>
            <person name="Shan W."/>
            <person name="Tripathy S."/>
            <person name="Grunwald N."/>
            <person name="Machado M."/>
            <person name="Johnson C.S."/>
            <person name="Arredondo F."/>
            <person name="Hong C."/>
            <person name="Coffey M."/>
            <person name="Young S.K."/>
            <person name="Zeng Q."/>
            <person name="Gargeya S."/>
            <person name="Fitzgerald M."/>
            <person name="Abouelleil A."/>
            <person name="Alvarado L."/>
            <person name="Chapman S.B."/>
            <person name="Gainer-Dewar J."/>
            <person name="Goldberg J."/>
            <person name="Griggs A."/>
            <person name="Gujja S."/>
            <person name="Hansen M."/>
            <person name="Howarth C."/>
            <person name="Imamovic A."/>
            <person name="Ireland A."/>
            <person name="Larimer J."/>
            <person name="McCowan C."/>
            <person name="Murphy C."/>
            <person name="Pearson M."/>
            <person name="Poon T.W."/>
            <person name="Priest M."/>
            <person name="Roberts A."/>
            <person name="Saif S."/>
            <person name="Shea T."/>
            <person name="Sykes S."/>
            <person name="Wortman J."/>
            <person name="Nusbaum C."/>
            <person name="Birren B."/>
        </authorList>
    </citation>
    <scope>NUCLEOTIDE SEQUENCE [LARGE SCALE GENOMIC DNA]</scope>
    <source>
        <strain evidence="1 2">P1569</strain>
    </source>
</reference>
<organism evidence="1 2">
    <name type="scientific">Phytophthora nicotianae P1569</name>
    <dbReference type="NCBI Taxonomy" id="1317065"/>
    <lineage>
        <taxon>Eukaryota</taxon>
        <taxon>Sar</taxon>
        <taxon>Stramenopiles</taxon>
        <taxon>Oomycota</taxon>
        <taxon>Peronosporomycetes</taxon>
        <taxon>Peronosporales</taxon>
        <taxon>Peronosporaceae</taxon>
        <taxon>Phytophthora</taxon>
    </lineage>
</organism>
<protein>
    <submittedName>
        <fullName evidence="1">Uncharacterized protein</fullName>
    </submittedName>
</protein>
<dbReference type="EMBL" id="ANIZ01001440">
    <property type="protein sequence ID" value="ETI47374.1"/>
    <property type="molecule type" value="Genomic_DNA"/>
</dbReference>
<evidence type="ECO:0000313" key="2">
    <source>
        <dbReference type="Proteomes" id="UP000018721"/>
    </source>
</evidence>
<dbReference type="AlphaFoldDB" id="V9F7B2"/>
<keyword evidence="2" id="KW-1185">Reference proteome</keyword>
<gene>
    <name evidence="1" type="ORF">F443_08384</name>
</gene>